<gene>
    <name evidence="2" type="ORF">EUTSA_v10002795mg</name>
</gene>
<dbReference type="OrthoDB" id="1108415at2759"/>
<evidence type="ECO:0000259" key="1">
    <source>
        <dbReference type="PROSITE" id="PS50181"/>
    </source>
</evidence>
<dbReference type="InterPro" id="IPR036047">
    <property type="entry name" value="F-box-like_dom_sf"/>
</dbReference>
<dbReference type="InterPro" id="IPR050796">
    <property type="entry name" value="SCF_F-box_component"/>
</dbReference>
<dbReference type="OMA" id="PERDYWI"/>
<dbReference type="STRING" id="72664.V4L0D7"/>
<dbReference type="SUPFAM" id="SSF81383">
    <property type="entry name" value="F-box domain"/>
    <property type="match status" value="1"/>
</dbReference>
<dbReference type="AlphaFoldDB" id="V4L0D7"/>
<evidence type="ECO:0000313" key="3">
    <source>
        <dbReference type="Proteomes" id="UP000030689"/>
    </source>
</evidence>
<organism evidence="2 3">
    <name type="scientific">Eutrema salsugineum</name>
    <name type="common">Saltwater cress</name>
    <name type="synonym">Sisymbrium salsugineum</name>
    <dbReference type="NCBI Taxonomy" id="72664"/>
    <lineage>
        <taxon>Eukaryota</taxon>
        <taxon>Viridiplantae</taxon>
        <taxon>Streptophyta</taxon>
        <taxon>Embryophyta</taxon>
        <taxon>Tracheophyta</taxon>
        <taxon>Spermatophyta</taxon>
        <taxon>Magnoliopsida</taxon>
        <taxon>eudicotyledons</taxon>
        <taxon>Gunneridae</taxon>
        <taxon>Pentapetalae</taxon>
        <taxon>rosids</taxon>
        <taxon>malvids</taxon>
        <taxon>Brassicales</taxon>
        <taxon>Brassicaceae</taxon>
        <taxon>Eutremeae</taxon>
        <taxon>Eutrema</taxon>
    </lineage>
</organism>
<dbReference type="PANTHER" id="PTHR31672:SF13">
    <property type="entry name" value="F-BOX PROTEIN CPR30-LIKE"/>
    <property type="match status" value="1"/>
</dbReference>
<dbReference type="InterPro" id="IPR001810">
    <property type="entry name" value="F-box_dom"/>
</dbReference>
<dbReference type="KEGG" id="eus:EUTSA_v10002795mg"/>
<dbReference type="Gramene" id="ESQ37064">
    <property type="protein sequence ID" value="ESQ37064"/>
    <property type="gene ID" value="EUTSA_v10002795mg"/>
</dbReference>
<dbReference type="NCBIfam" id="TIGR01640">
    <property type="entry name" value="F_box_assoc_1"/>
    <property type="match status" value="1"/>
</dbReference>
<feature type="domain" description="F-box" evidence="1">
    <location>
        <begin position="1"/>
        <end position="52"/>
    </location>
</feature>
<evidence type="ECO:0000313" key="2">
    <source>
        <dbReference type="EMBL" id="ESQ37064.1"/>
    </source>
</evidence>
<dbReference type="InterPro" id="IPR006527">
    <property type="entry name" value="F-box-assoc_dom_typ1"/>
</dbReference>
<sequence>MTTMSELPKDLIEEILCRVPARSLKRLQSTCQRWNCLVNNKRFTTKHSFKTRKHFMNLMYKESSVCLMRNNLHKSPPVKVKRELSLTDPHSSLYQIKIWQVFHCDGLLLCVTLEENIRLVVWNPCTGQRRWINPCNDYTSMPSYALGSYQDKKSNDISYKILTCRVYDKKQEFVMYEITSDSSRILDLTMDFELDYLHWGVSLKGRTYWVVRDKEEKCLLVSFDYTTERFERLCLLRQFTSYTTQCLSVIREDKLSVLSQCQTTSKTEIWVTNKITETKAVLWTKVLAVDLDPGFIAWHGASFLFDEELSCAVMALKTIEKSGYTLLERTVTLEKWILKEDQTGHFYFIMLQV</sequence>
<dbReference type="CDD" id="cd22157">
    <property type="entry name" value="F-box_AtFBW1-like"/>
    <property type="match status" value="1"/>
</dbReference>
<dbReference type="SMART" id="SM00256">
    <property type="entry name" value="FBOX"/>
    <property type="match status" value="1"/>
</dbReference>
<accession>V4L0D7</accession>
<dbReference type="Pfam" id="PF07734">
    <property type="entry name" value="FBA_1"/>
    <property type="match status" value="1"/>
</dbReference>
<dbReference type="InterPro" id="IPR017451">
    <property type="entry name" value="F-box-assoc_interact_dom"/>
</dbReference>
<name>V4L0D7_EUTSA</name>
<protein>
    <recommendedName>
        <fullName evidence="1">F-box domain-containing protein</fullName>
    </recommendedName>
</protein>
<keyword evidence="3" id="KW-1185">Reference proteome</keyword>
<dbReference type="Gene3D" id="1.20.1280.50">
    <property type="match status" value="1"/>
</dbReference>
<reference evidence="2 3" key="1">
    <citation type="journal article" date="2013" name="Front. Plant Sci.">
        <title>The Reference Genome of the Halophytic Plant Eutrema salsugineum.</title>
        <authorList>
            <person name="Yang R."/>
            <person name="Jarvis D.E."/>
            <person name="Chen H."/>
            <person name="Beilstein M.A."/>
            <person name="Grimwood J."/>
            <person name="Jenkins J."/>
            <person name="Shu S."/>
            <person name="Prochnik S."/>
            <person name="Xin M."/>
            <person name="Ma C."/>
            <person name="Schmutz J."/>
            <person name="Wing R.A."/>
            <person name="Mitchell-Olds T."/>
            <person name="Schumaker K.S."/>
            <person name="Wang X."/>
        </authorList>
    </citation>
    <scope>NUCLEOTIDE SEQUENCE [LARGE SCALE GENOMIC DNA]</scope>
</reference>
<proteinExistence type="predicted"/>
<dbReference type="PROSITE" id="PS50181">
    <property type="entry name" value="FBOX"/>
    <property type="match status" value="1"/>
</dbReference>
<dbReference type="PANTHER" id="PTHR31672">
    <property type="entry name" value="BNACNNG10540D PROTEIN"/>
    <property type="match status" value="1"/>
</dbReference>
<dbReference type="EMBL" id="KI517609">
    <property type="protein sequence ID" value="ESQ37064.1"/>
    <property type="molecule type" value="Genomic_DNA"/>
</dbReference>
<dbReference type="Pfam" id="PF00646">
    <property type="entry name" value="F-box"/>
    <property type="match status" value="1"/>
</dbReference>
<dbReference type="Proteomes" id="UP000030689">
    <property type="component" value="Unassembled WGS sequence"/>
</dbReference>